<dbReference type="SUPFAM" id="SSF52374">
    <property type="entry name" value="Nucleotidylyl transferase"/>
    <property type="match status" value="1"/>
</dbReference>
<keyword evidence="11" id="KW-0812">Transmembrane</keyword>
<dbReference type="KEGG" id="stur:STURON_00339"/>
<gene>
    <name evidence="13" type="primary">ribC</name>
    <name evidence="13" type="ORF">STURON_00339</name>
</gene>
<dbReference type="Gene3D" id="3.40.50.620">
    <property type="entry name" value="HUPs"/>
    <property type="match status" value="1"/>
</dbReference>
<dbReference type="InterPro" id="IPR014729">
    <property type="entry name" value="Rossmann-like_a/b/a_fold"/>
</dbReference>
<keyword evidence="13" id="KW-0418">Kinase</keyword>
<dbReference type="GO" id="GO:0016301">
    <property type="term" value="F:kinase activity"/>
    <property type="evidence" value="ECO:0007669"/>
    <property type="project" value="UniProtKB-KW"/>
</dbReference>
<dbReference type="UniPathway" id="UPA00277">
    <property type="reaction ID" value="UER00407"/>
</dbReference>
<evidence type="ECO:0000256" key="10">
    <source>
        <dbReference type="ARBA" id="ARBA00049494"/>
    </source>
</evidence>
<dbReference type="PATRIC" id="fig|216946.3.peg.339"/>
<accession>A0A0K1P5Q7</accession>
<dbReference type="EMBL" id="CP012328">
    <property type="protein sequence ID" value="AKU79585.1"/>
    <property type="molecule type" value="Genomic_DNA"/>
</dbReference>
<evidence type="ECO:0000256" key="2">
    <source>
        <dbReference type="ARBA" id="ARBA00012393"/>
    </source>
</evidence>
<keyword evidence="8" id="KW-0274">FAD</keyword>
<dbReference type="GO" id="GO:0005524">
    <property type="term" value="F:ATP binding"/>
    <property type="evidence" value="ECO:0007669"/>
    <property type="project" value="UniProtKB-KW"/>
</dbReference>
<evidence type="ECO:0000256" key="7">
    <source>
        <dbReference type="ARBA" id="ARBA00022741"/>
    </source>
</evidence>
<dbReference type="OrthoDB" id="9803667at2"/>
<feature type="transmembrane region" description="Helical" evidence="11">
    <location>
        <begin position="237"/>
        <end position="259"/>
    </location>
</feature>
<feature type="domain" description="FAD synthetase" evidence="12">
    <location>
        <begin position="18"/>
        <end position="149"/>
    </location>
</feature>
<name>A0A0K1P5Q7_9MOLU</name>
<dbReference type="Pfam" id="PF06574">
    <property type="entry name" value="FAD_syn"/>
    <property type="match status" value="1"/>
</dbReference>
<keyword evidence="4" id="KW-0288">FMN</keyword>
<dbReference type="GO" id="GO:0009231">
    <property type="term" value="P:riboflavin biosynthetic process"/>
    <property type="evidence" value="ECO:0007669"/>
    <property type="project" value="InterPro"/>
</dbReference>
<evidence type="ECO:0000313" key="14">
    <source>
        <dbReference type="Proteomes" id="UP000067243"/>
    </source>
</evidence>
<keyword evidence="5 13" id="KW-0808">Transferase</keyword>
<dbReference type="RefSeq" id="WP_075048183.1">
    <property type="nucleotide sequence ID" value="NZ_CP012328.1"/>
</dbReference>
<evidence type="ECO:0000256" key="5">
    <source>
        <dbReference type="ARBA" id="ARBA00022679"/>
    </source>
</evidence>
<keyword evidence="6 13" id="KW-0548">Nucleotidyltransferase</keyword>
<reference evidence="13 14" key="1">
    <citation type="journal article" date="2015" name="Genome Announc.">
        <title>Complete Genome Sequence of Spiroplasma turonicum Strain Tab4cT, a Parasite of a Horse Fly, Haematopota sp. (Diptera: Tabanidae).</title>
        <authorList>
            <person name="Davis R.E."/>
            <person name="Shao J."/>
            <person name="Zhao Y."/>
            <person name="Gasparich G.E."/>
            <person name="Gaynor B.J."/>
            <person name="Donofrio N."/>
        </authorList>
    </citation>
    <scope>NUCLEOTIDE SEQUENCE [LARGE SCALE GENOMIC DNA]</scope>
    <source>
        <strain evidence="13 14">Tab4c</strain>
    </source>
</reference>
<sequence>MIIINSNLNLSEKINLIDTNTVACIGFFDGIHKLHKKIMNKTKTISKKQNIKWVLITFSSKVDQFLKGIDLSVYNSDIKYKLIESLYNPDFLIEVNIDYKTISTSKEDFCKYLKTILNVKYIVVGQDFKFGKNRLGDVKYLIKYFGRKNIISFKRNKKYSTSYIRYLLINGKIKKINKIIGYNFPIIIKYLNNKFIIKSTKLVFKDGFYILKIKNLEYLVNFKNNEIFFKQTDLKSVFFDIILRCFYIVLIYPRIITLYKHYAYRHRGI</sequence>
<dbReference type="InterPro" id="IPR015864">
    <property type="entry name" value="FAD_synthase"/>
</dbReference>
<protein>
    <recommendedName>
        <fullName evidence="2">FAD synthase</fullName>
        <ecNumber evidence="2">2.7.7.2</ecNumber>
    </recommendedName>
</protein>
<organism evidence="13 14">
    <name type="scientific">Spiroplasma turonicum</name>
    <dbReference type="NCBI Taxonomy" id="216946"/>
    <lineage>
        <taxon>Bacteria</taxon>
        <taxon>Bacillati</taxon>
        <taxon>Mycoplasmatota</taxon>
        <taxon>Mollicutes</taxon>
        <taxon>Entomoplasmatales</taxon>
        <taxon>Spiroplasmataceae</taxon>
        <taxon>Spiroplasma</taxon>
    </lineage>
</organism>
<evidence type="ECO:0000256" key="11">
    <source>
        <dbReference type="SAM" id="Phobius"/>
    </source>
</evidence>
<evidence type="ECO:0000259" key="12">
    <source>
        <dbReference type="Pfam" id="PF06574"/>
    </source>
</evidence>
<dbReference type="GO" id="GO:0006747">
    <property type="term" value="P:FAD biosynthetic process"/>
    <property type="evidence" value="ECO:0007669"/>
    <property type="project" value="UniProtKB-UniPathway"/>
</dbReference>
<evidence type="ECO:0000313" key="13">
    <source>
        <dbReference type="EMBL" id="AKU79585.1"/>
    </source>
</evidence>
<keyword evidence="7" id="KW-0547">Nucleotide-binding</keyword>
<keyword evidence="11" id="KW-0472">Membrane</keyword>
<keyword evidence="3" id="KW-0285">Flavoprotein</keyword>
<dbReference type="Proteomes" id="UP000067243">
    <property type="component" value="Chromosome"/>
</dbReference>
<dbReference type="EC" id="2.7.7.2" evidence="2"/>
<keyword evidence="14" id="KW-1185">Reference proteome</keyword>
<evidence type="ECO:0000256" key="9">
    <source>
        <dbReference type="ARBA" id="ARBA00022840"/>
    </source>
</evidence>
<evidence type="ECO:0000256" key="6">
    <source>
        <dbReference type="ARBA" id="ARBA00022695"/>
    </source>
</evidence>
<comment type="pathway">
    <text evidence="1">Cofactor biosynthesis; FAD biosynthesis; FAD from FMN: step 1/1.</text>
</comment>
<dbReference type="GO" id="GO:0003919">
    <property type="term" value="F:FMN adenylyltransferase activity"/>
    <property type="evidence" value="ECO:0007669"/>
    <property type="project" value="UniProtKB-EC"/>
</dbReference>
<keyword evidence="11" id="KW-1133">Transmembrane helix</keyword>
<dbReference type="AlphaFoldDB" id="A0A0K1P5Q7"/>
<comment type="catalytic activity">
    <reaction evidence="10">
        <text>FMN + ATP + H(+) = FAD + diphosphate</text>
        <dbReference type="Rhea" id="RHEA:17237"/>
        <dbReference type="ChEBI" id="CHEBI:15378"/>
        <dbReference type="ChEBI" id="CHEBI:30616"/>
        <dbReference type="ChEBI" id="CHEBI:33019"/>
        <dbReference type="ChEBI" id="CHEBI:57692"/>
        <dbReference type="ChEBI" id="CHEBI:58210"/>
        <dbReference type="EC" id="2.7.7.2"/>
    </reaction>
</comment>
<evidence type="ECO:0000256" key="8">
    <source>
        <dbReference type="ARBA" id="ARBA00022827"/>
    </source>
</evidence>
<dbReference type="STRING" id="216946.STURO_v1c03390"/>
<keyword evidence="9" id="KW-0067">ATP-binding</keyword>
<evidence type="ECO:0000256" key="4">
    <source>
        <dbReference type="ARBA" id="ARBA00022643"/>
    </source>
</evidence>
<evidence type="ECO:0000256" key="1">
    <source>
        <dbReference type="ARBA" id="ARBA00004726"/>
    </source>
</evidence>
<evidence type="ECO:0000256" key="3">
    <source>
        <dbReference type="ARBA" id="ARBA00022630"/>
    </source>
</evidence>
<proteinExistence type="predicted"/>